<evidence type="ECO:0000313" key="1">
    <source>
        <dbReference type="EMBL" id="KAK8836084.1"/>
    </source>
</evidence>
<evidence type="ECO:0008006" key="3">
    <source>
        <dbReference type="Google" id="ProtNLM"/>
    </source>
</evidence>
<comment type="caution">
    <text evidence="1">The sequence shown here is derived from an EMBL/GenBank/DDBJ whole genome shotgun (WGS) entry which is preliminary data.</text>
</comment>
<accession>A0ABR2GQ66</accession>
<organism evidence="1 2">
    <name type="scientific">Tritrichomonas musculus</name>
    <dbReference type="NCBI Taxonomy" id="1915356"/>
    <lineage>
        <taxon>Eukaryota</taxon>
        <taxon>Metamonada</taxon>
        <taxon>Parabasalia</taxon>
        <taxon>Tritrichomonadida</taxon>
        <taxon>Tritrichomonadidae</taxon>
        <taxon>Tritrichomonas</taxon>
    </lineage>
</organism>
<dbReference type="Proteomes" id="UP001470230">
    <property type="component" value="Unassembled WGS sequence"/>
</dbReference>
<proteinExistence type="predicted"/>
<name>A0ABR2GQ66_9EUKA</name>
<reference evidence="1 2" key="1">
    <citation type="submission" date="2024-04" db="EMBL/GenBank/DDBJ databases">
        <title>Tritrichomonas musculus Genome.</title>
        <authorList>
            <person name="Alves-Ferreira E."/>
            <person name="Grigg M."/>
            <person name="Lorenzi H."/>
            <person name="Galac M."/>
        </authorList>
    </citation>
    <scope>NUCLEOTIDE SEQUENCE [LARGE SCALE GENOMIC DNA]</scope>
    <source>
        <strain evidence="1 2">EAF2021</strain>
    </source>
</reference>
<dbReference type="EMBL" id="JAPFFF010000069">
    <property type="protein sequence ID" value="KAK8836084.1"/>
    <property type="molecule type" value="Genomic_DNA"/>
</dbReference>
<gene>
    <name evidence="1" type="ORF">M9Y10_040041</name>
</gene>
<keyword evidence="2" id="KW-1185">Reference proteome</keyword>
<sequence>MTDSFGKPHIDFSRKPELCDEIIGKLKENFENRDCHLIKKLSNQTNIPGRTLYNWEKQIKANPDWKPYENHYLNCNRLFTDDEENGMADYIRTNYTHVGHLFQDHNLVNVANQAFAFKYMDLECPTKTNFSCHFIYNFKCRNGFRSRKMNLKSKRMSTKEQIRSFKTHMKATITHSHGSDEIVANADETYFQIFPNNITSWADKGSDEINIQTNGNVRAHATIMATICEDGTYIPLFCIAKGTTELCERNQFGNLTHPHRSTHSETGWMRTEIFIEYLNFLREHIPNKRVILDIPTFCSQKVNFIKGHRKY</sequence>
<evidence type="ECO:0000313" key="2">
    <source>
        <dbReference type="Proteomes" id="UP001470230"/>
    </source>
</evidence>
<protein>
    <recommendedName>
        <fullName evidence="3">DDE-1 domain-containing protein</fullName>
    </recommendedName>
</protein>